<evidence type="ECO:0000256" key="2">
    <source>
        <dbReference type="SAM" id="MobiDB-lite"/>
    </source>
</evidence>
<dbReference type="Pfam" id="PF17963">
    <property type="entry name" value="Big_9"/>
    <property type="match status" value="1"/>
</dbReference>
<dbReference type="OrthoDB" id="2486450at2"/>
<dbReference type="RefSeq" id="WP_036624635.1">
    <property type="nucleotide sequence ID" value="NZ_JAKOBR010000034.1"/>
</dbReference>
<evidence type="ECO:0000259" key="4">
    <source>
        <dbReference type="PROSITE" id="PS50853"/>
    </source>
</evidence>
<feature type="domain" description="Fibronectin type-III" evidence="4">
    <location>
        <begin position="573"/>
        <end position="661"/>
    </location>
</feature>
<feature type="domain" description="SLH" evidence="5">
    <location>
        <begin position="1208"/>
        <end position="1271"/>
    </location>
</feature>
<dbReference type="PROSITE" id="PS51272">
    <property type="entry name" value="SLH"/>
    <property type="match status" value="3"/>
</dbReference>
<dbReference type="STRING" id="44252.DJ90_2933"/>
<feature type="domain" description="Fibronectin type-III" evidence="4">
    <location>
        <begin position="484"/>
        <end position="572"/>
    </location>
</feature>
<evidence type="ECO:0000256" key="1">
    <source>
        <dbReference type="ARBA" id="ARBA00022737"/>
    </source>
</evidence>
<dbReference type="InterPro" id="IPR013783">
    <property type="entry name" value="Ig-like_fold"/>
</dbReference>
<name>A0A090YL53_PAEMA</name>
<proteinExistence type="predicted"/>
<feature type="compositionally biased region" description="Low complexity" evidence="2">
    <location>
        <begin position="1160"/>
        <end position="1170"/>
    </location>
</feature>
<dbReference type="HOGENOM" id="CLU_247383_0_0_9"/>
<dbReference type="SMART" id="SM00060">
    <property type="entry name" value="FN3"/>
    <property type="match status" value="8"/>
</dbReference>
<organism evidence="6 7">
    <name type="scientific">Paenibacillus macerans</name>
    <name type="common">Bacillus macerans</name>
    <dbReference type="NCBI Taxonomy" id="44252"/>
    <lineage>
        <taxon>Bacteria</taxon>
        <taxon>Bacillati</taxon>
        <taxon>Bacillota</taxon>
        <taxon>Bacilli</taxon>
        <taxon>Bacillales</taxon>
        <taxon>Paenibacillaceae</taxon>
        <taxon>Paenibacillus</taxon>
    </lineage>
</organism>
<keyword evidence="1" id="KW-0677">Repeat</keyword>
<dbReference type="InterPro" id="IPR001119">
    <property type="entry name" value="SLH_dom"/>
</dbReference>
<dbReference type="GeneID" id="77008623"/>
<dbReference type="PROSITE" id="PS50853">
    <property type="entry name" value="FN3"/>
    <property type="match status" value="4"/>
</dbReference>
<dbReference type="InterPro" id="IPR050991">
    <property type="entry name" value="ECM_Regulatory_Proteins"/>
</dbReference>
<dbReference type="InterPro" id="IPR003961">
    <property type="entry name" value="FN3_dom"/>
</dbReference>
<feature type="domain" description="Fibronectin type-III" evidence="4">
    <location>
        <begin position="741"/>
        <end position="827"/>
    </location>
</feature>
<dbReference type="PANTHER" id="PTHR46708">
    <property type="entry name" value="TENASCIN"/>
    <property type="match status" value="1"/>
</dbReference>
<dbReference type="EMBL" id="JMQA01000053">
    <property type="protein sequence ID" value="KFM92910.1"/>
    <property type="molecule type" value="Genomic_DNA"/>
</dbReference>
<gene>
    <name evidence="6" type="ORF">DJ90_2933</name>
</gene>
<dbReference type="PANTHER" id="PTHR46708:SF2">
    <property type="entry name" value="FIBRONECTIN TYPE-III DOMAIN-CONTAINING PROTEIN"/>
    <property type="match status" value="1"/>
</dbReference>
<dbReference type="InterPro" id="IPR036116">
    <property type="entry name" value="FN3_sf"/>
</dbReference>
<protein>
    <submittedName>
        <fullName evidence="6">Fibronectin type III domain protein</fullName>
    </submittedName>
</protein>
<dbReference type="Pfam" id="PF00395">
    <property type="entry name" value="SLH"/>
    <property type="match status" value="3"/>
</dbReference>
<feature type="domain" description="SLH" evidence="5">
    <location>
        <begin position="1331"/>
        <end position="1388"/>
    </location>
</feature>
<dbReference type="SUPFAM" id="SSF49265">
    <property type="entry name" value="Fibronectin type III"/>
    <property type="match status" value="4"/>
</dbReference>
<keyword evidence="7" id="KW-1185">Reference proteome</keyword>
<feature type="signal peptide" evidence="3">
    <location>
        <begin position="1"/>
        <end position="21"/>
    </location>
</feature>
<reference evidence="6 7" key="1">
    <citation type="submission" date="2014-04" db="EMBL/GenBank/DDBJ databases">
        <authorList>
            <person name="Bishop-Lilly K.A."/>
            <person name="Broomall S.M."/>
            <person name="Chain P.S."/>
            <person name="Chertkov O."/>
            <person name="Coyne S.R."/>
            <person name="Daligault H.E."/>
            <person name="Davenport K.W."/>
            <person name="Erkkila T."/>
            <person name="Frey K.G."/>
            <person name="Gibbons H.S."/>
            <person name="Gu W."/>
            <person name="Jaissle J."/>
            <person name="Johnson S.L."/>
            <person name="Koroleva G.I."/>
            <person name="Ladner J.T."/>
            <person name="Lo C.-C."/>
            <person name="Minogue T.D."/>
            <person name="Munk C."/>
            <person name="Palacios G.F."/>
            <person name="Redden C.L."/>
            <person name="Rosenzweig C.N."/>
            <person name="Scholz M.B."/>
            <person name="Teshima H."/>
            <person name="Xu Y."/>
        </authorList>
    </citation>
    <scope>NUCLEOTIDE SEQUENCE [LARGE SCALE GENOMIC DNA]</scope>
    <source>
        <strain evidence="6 7">8244</strain>
    </source>
</reference>
<evidence type="ECO:0000313" key="6">
    <source>
        <dbReference type="EMBL" id="KFM92910.1"/>
    </source>
</evidence>
<comment type="caution">
    <text evidence="6">The sequence shown here is derived from an EMBL/GenBank/DDBJ whole genome shotgun (WGS) entry which is preliminary data.</text>
</comment>
<feature type="region of interest" description="Disordered" evidence="2">
    <location>
        <begin position="971"/>
        <end position="997"/>
    </location>
</feature>
<feature type="chain" id="PRO_5038813504" evidence="3">
    <location>
        <begin position="22"/>
        <end position="1388"/>
    </location>
</feature>
<dbReference type="Proteomes" id="UP000029278">
    <property type="component" value="Unassembled WGS sequence"/>
</dbReference>
<keyword evidence="3" id="KW-0732">Signal</keyword>
<dbReference type="PATRIC" id="fig|44252.3.peg.6238"/>
<dbReference type="CDD" id="cd00063">
    <property type="entry name" value="FN3"/>
    <property type="match status" value="6"/>
</dbReference>
<dbReference type="Gene3D" id="2.60.40.10">
    <property type="entry name" value="Immunoglobulins"/>
    <property type="match status" value="7"/>
</dbReference>
<feature type="compositionally biased region" description="Gly residues" evidence="2">
    <location>
        <begin position="1171"/>
        <end position="1180"/>
    </location>
</feature>
<evidence type="ECO:0000256" key="3">
    <source>
        <dbReference type="SAM" id="SignalP"/>
    </source>
</evidence>
<evidence type="ECO:0000313" key="7">
    <source>
        <dbReference type="Proteomes" id="UP000029278"/>
    </source>
</evidence>
<dbReference type="NCBIfam" id="NF047446">
    <property type="entry name" value="barrel_OmpL47"/>
    <property type="match status" value="1"/>
</dbReference>
<feature type="region of interest" description="Disordered" evidence="2">
    <location>
        <begin position="1153"/>
        <end position="1210"/>
    </location>
</feature>
<evidence type="ECO:0000259" key="5">
    <source>
        <dbReference type="PROSITE" id="PS51272"/>
    </source>
</evidence>
<accession>A0A090YL53</accession>
<sequence>MSGFKNKVTSLVLSVALVLSAFNFGVGTSEAAAHAFIYKKYETLAEPYGPWIDSSGINGDIEDAMSNGLITYTGWSNFTFDASTGRYSLNGSSKTFTVGDHGPSPISESFAYISEYKIYVGREITFSPPENTLWVYRDYKWDREGTRLSTGIIYNSFSAQPSGYTYSRGAFIGDVQAPDGTYPNNGRHSDGYWYVKGEVINTSPTLTVTTTGDKYISEVSGYNSLTISGTANDPDGDTLTISGSLGGVSKSTTVTPEGSWSLSWTADAIPQGNYPLTVSVADGFGGSNSASYSGTIFVDKTPPTKPTIILSTSDWSGGKITATITAGTDTGSGVSKTEFRVGEGDWTTYNGVVEISTEGQTELYARTVDKAGNVSEEASVMAKVDLTAPTITISPKDVMGWTDKPVGIVVKYGDNLSGLSSNGRKYKVTTSPEDPASWNTADSDELRLTLAEEGKWYVHAQAVDQAGNKVTVTSSPYQIQFQPEVAEFQSRSVGPDWAEIRWLLPNTPYTDGYKYVIENTITGKTWLLDYPENKIKEEGLTAGSTYKYRIKVLNHVGETDWSEQFEVLTLPAAVDNLRVSFVTNNSKTVNVSFDEVSSADSYILLVKDADRNVYEEELSAAGTYQVTGLEPGKQYTVSVTAKNASGSGESSILGFLSLPAAPGEFQSAQIRETEVELTWSASETASLYELLRDAINRYSGPYLSSYTDTGLDSGTEYDYQLAAKNESGFGDIAYLNGVLTLPGKTEIAIEEVGKNEVTLSIKNAVRGAENYMLLVNGVEERELSAETKQFTVTSLEPGSRYTFEVYAKNRSGTGAAGRVSVSTLPDMPQGINVSEVGETQAKLSWDPVTGADKYKVSVTDTVYYEISGTEMVLADLSAGTLYQPKVVAGNASGYGEATTGTFLTLPAMPGNVHLKEVKSNQMTFAWDEVTSANKYVIYNNNGEQIGDTANTSYSVGGLKPGETITVNVSAVNDTGEGPKSSFSQRTLPADFDVDPNDPNGPPITIGDRGEHSVVIIIEPVDGAGWYKVIDGDGNVVGIITTPETAKEIEGLESAKEYDDWKIIPVNDAGEGKAAPVPLFVTLPSSNFEVSVIDPTQKTLTVKIDSSLSNEVFVYASGGKVLYRGKDKVITVSNLVANHPYTFDVWTENSIGEKTEPKTASGRTLSSSLPSGSGGSGGTNHGGSDLVTPDQPPVHEPSLPENEEPKSVDNKLGFSDIDRSFAKNEILALYDQGIVKGVADTKFEPDREVTRVEFASMMVRALELQAASDVPLTFEDIQRTAWYAPELGAAVLNGVARGFSDKEFRPYDPINREQAAKMIANAAYKGMLPAAGIRFKDADMIAFWAKPEVAALTSEQVINGYPDETFKPKRKLTRAECAALIYRTLGLME</sequence>
<feature type="domain" description="Fibronectin type-III" evidence="4">
    <location>
        <begin position="908"/>
        <end position="990"/>
    </location>
</feature>
<feature type="domain" description="SLH" evidence="5">
    <location>
        <begin position="1272"/>
        <end position="1330"/>
    </location>
</feature>
<dbReference type="InterPro" id="IPR058094">
    <property type="entry name" value="Ig-like_OmpL47-like"/>
</dbReference>
<dbReference type="Pfam" id="PF00041">
    <property type="entry name" value="fn3"/>
    <property type="match status" value="4"/>
</dbReference>